<dbReference type="EC" id="3.1.1.11" evidence="7"/>
<dbReference type="InterPro" id="IPR000070">
    <property type="entry name" value="Pectinesterase_cat"/>
</dbReference>
<comment type="function">
    <text evidence="7">Acts in the modification of cell walls via demethylesterification of cell wall pectin.</text>
</comment>
<dbReference type="GO" id="GO:0042545">
    <property type="term" value="P:cell wall modification"/>
    <property type="evidence" value="ECO:0007669"/>
    <property type="project" value="UniProtKB-UniRule"/>
</dbReference>
<dbReference type="FunFam" id="2.160.20.10:FF:000001">
    <property type="entry name" value="Pectinesterase"/>
    <property type="match status" value="1"/>
</dbReference>
<dbReference type="InterPro" id="IPR011050">
    <property type="entry name" value="Pectin_lyase_fold/virulence"/>
</dbReference>
<feature type="domain" description="Pectinesterase inhibitor" evidence="8">
    <location>
        <begin position="1"/>
        <end position="149"/>
    </location>
</feature>
<dbReference type="GO" id="GO:0004857">
    <property type="term" value="F:enzyme inhibitor activity"/>
    <property type="evidence" value="ECO:0007669"/>
    <property type="project" value="InterPro"/>
</dbReference>
<dbReference type="InterPro" id="IPR012334">
    <property type="entry name" value="Pectin_lyas_fold"/>
</dbReference>
<evidence type="ECO:0000256" key="5">
    <source>
        <dbReference type="ARBA" id="ARBA00023085"/>
    </source>
</evidence>
<dbReference type="InterPro" id="IPR035513">
    <property type="entry name" value="Invertase/methylesterase_inhib"/>
</dbReference>
<comment type="similarity">
    <text evidence="2">In the N-terminal section; belongs to the PMEI family.</text>
</comment>
<organism evidence="9 10">
    <name type="scientific">Colocasia esculenta</name>
    <name type="common">Wild taro</name>
    <name type="synonym">Arum esculentum</name>
    <dbReference type="NCBI Taxonomy" id="4460"/>
    <lineage>
        <taxon>Eukaryota</taxon>
        <taxon>Viridiplantae</taxon>
        <taxon>Streptophyta</taxon>
        <taxon>Embryophyta</taxon>
        <taxon>Tracheophyta</taxon>
        <taxon>Spermatophyta</taxon>
        <taxon>Magnoliopsida</taxon>
        <taxon>Liliopsida</taxon>
        <taxon>Araceae</taxon>
        <taxon>Aroideae</taxon>
        <taxon>Colocasieae</taxon>
        <taxon>Colocasia</taxon>
    </lineage>
</organism>
<name>A0A843W2D2_COLES</name>
<keyword evidence="4 7" id="KW-0378">Hydrolase</keyword>
<dbReference type="InterPro" id="IPR006501">
    <property type="entry name" value="Pectinesterase_inhib_dom"/>
</dbReference>
<evidence type="ECO:0000313" key="10">
    <source>
        <dbReference type="Proteomes" id="UP000652761"/>
    </source>
</evidence>
<dbReference type="PROSITE" id="PS00503">
    <property type="entry name" value="PECTINESTERASE_2"/>
    <property type="match status" value="1"/>
</dbReference>
<dbReference type="EMBL" id="NMUH01002190">
    <property type="protein sequence ID" value="MQL98463.1"/>
    <property type="molecule type" value="Genomic_DNA"/>
</dbReference>
<dbReference type="InterPro" id="IPR018040">
    <property type="entry name" value="Pectinesterase_Tyr_AS"/>
</dbReference>
<dbReference type="Gene3D" id="1.20.140.40">
    <property type="entry name" value="Invertase/pectin methylesterase inhibitor family protein"/>
    <property type="match status" value="1"/>
</dbReference>
<dbReference type="SUPFAM" id="SSF51126">
    <property type="entry name" value="Pectin lyase-like"/>
    <property type="match status" value="1"/>
</dbReference>
<proteinExistence type="inferred from homology"/>
<evidence type="ECO:0000256" key="2">
    <source>
        <dbReference type="ARBA" id="ARBA00006027"/>
    </source>
</evidence>
<evidence type="ECO:0000256" key="6">
    <source>
        <dbReference type="PROSITE-ProRule" id="PRU10040"/>
    </source>
</evidence>
<dbReference type="PROSITE" id="PS00800">
    <property type="entry name" value="PECTINESTERASE_1"/>
    <property type="match status" value="1"/>
</dbReference>
<comment type="similarity">
    <text evidence="3">In the C-terminal section; belongs to the pectinesterase family.</text>
</comment>
<evidence type="ECO:0000256" key="7">
    <source>
        <dbReference type="RuleBase" id="RU000589"/>
    </source>
</evidence>
<dbReference type="Proteomes" id="UP000652761">
    <property type="component" value="Unassembled WGS sequence"/>
</dbReference>
<keyword evidence="7" id="KW-0134">Cell wall</keyword>
<dbReference type="PANTHER" id="PTHR31707">
    <property type="entry name" value="PECTINESTERASE"/>
    <property type="match status" value="1"/>
</dbReference>
<comment type="subcellular location">
    <subcellularLocation>
        <location evidence="7">Secreted</location>
        <location evidence="7">Cell wall</location>
    </subcellularLocation>
</comment>
<dbReference type="SUPFAM" id="SSF101148">
    <property type="entry name" value="Plant invertase/pectin methylesterase inhibitor"/>
    <property type="match status" value="1"/>
</dbReference>
<dbReference type="GO" id="GO:0030599">
    <property type="term" value="F:pectinesterase activity"/>
    <property type="evidence" value="ECO:0007669"/>
    <property type="project" value="UniProtKB-UniRule"/>
</dbReference>
<dbReference type="Pfam" id="PF01095">
    <property type="entry name" value="Pectinesterase"/>
    <property type="match status" value="1"/>
</dbReference>
<dbReference type="Gene3D" id="2.160.20.10">
    <property type="entry name" value="Single-stranded right-handed beta-helix, Pectin lyase-like"/>
    <property type="match status" value="1"/>
</dbReference>
<evidence type="ECO:0000256" key="4">
    <source>
        <dbReference type="ARBA" id="ARBA00022801"/>
    </source>
</evidence>
<reference evidence="9" key="1">
    <citation type="submission" date="2017-07" db="EMBL/GenBank/DDBJ databases">
        <title>Taro Niue Genome Assembly and Annotation.</title>
        <authorList>
            <person name="Atibalentja N."/>
            <person name="Keating K."/>
            <person name="Fields C.J."/>
        </authorList>
    </citation>
    <scope>NUCLEOTIDE SEQUENCE</scope>
    <source>
        <strain evidence="9">Niue_2</strain>
        <tissue evidence="9">Leaf</tissue>
    </source>
</reference>
<dbReference type="SMART" id="SM00856">
    <property type="entry name" value="PMEI"/>
    <property type="match status" value="1"/>
</dbReference>
<protein>
    <recommendedName>
        <fullName evidence="7">Pectinesterase</fullName>
        <ecNumber evidence="7">3.1.1.11</ecNumber>
    </recommendedName>
</protein>
<evidence type="ECO:0000259" key="8">
    <source>
        <dbReference type="SMART" id="SM00856"/>
    </source>
</evidence>
<evidence type="ECO:0000313" key="9">
    <source>
        <dbReference type="EMBL" id="MQL98463.1"/>
    </source>
</evidence>
<feature type="active site" evidence="6">
    <location>
        <position position="339"/>
    </location>
</feature>
<keyword evidence="10" id="KW-1185">Reference proteome</keyword>
<comment type="pathway">
    <text evidence="1 7">Glycan metabolism; pectin degradation; 2-dehydro-3-deoxy-D-gluconate from pectin: step 1/5.</text>
</comment>
<evidence type="ECO:0000256" key="3">
    <source>
        <dbReference type="ARBA" id="ARBA00007786"/>
    </source>
</evidence>
<dbReference type="NCBIfam" id="TIGR01614">
    <property type="entry name" value="PME_inhib"/>
    <property type="match status" value="1"/>
</dbReference>
<comment type="catalytic activity">
    <reaction evidence="7">
        <text>[(1-&gt;4)-alpha-D-galacturonosyl methyl ester](n) + n H2O = [(1-&gt;4)-alpha-D-galacturonosyl](n) + n methanol + n H(+)</text>
        <dbReference type="Rhea" id="RHEA:22380"/>
        <dbReference type="Rhea" id="RHEA-COMP:14570"/>
        <dbReference type="Rhea" id="RHEA-COMP:14573"/>
        <dbReference type="ChEBI" id="CHEBI:15377"/>
        <dbReference type="ChEBI" id="CHEBI:15378"/>
        <dbReference type="ChEBI" id="CHEBI:17790"/>
        <dbReference type="ChEBI" id="CHEBI:140522"/>
        <dbReference type="ChEBI" id="CHEBI:140523"/>
        <dbReference type="EC" id="3.1.1.11"/>
    </reaction>
</comment>
<dbReference type="Pfam" id="PF04043">
    <property type="entry name" value="PMEI"/>
    <property type="match status" value="1"/>
</dbReference>
<evidence type="ECO:0000256" key="1">
    <source>
        <dbReference type="ARBA" id="ARBA00005184"/>
    </source>
</evidence>
<keyword evidence="7" id="KW-0964">Secreted</keyword>
<keyword evidence="5 7" id="KW-0063">Aspartyl esterase</keyword>
<sequence>MREARIMRKPVLPYPEVCHSLHSSDPFAAEAKILLGFAQYNLQATTDRAQRVHQLASTVNMDSLEARTRAAWADCLELSKATLSHLGRLTGSAGTTTSPDDAQTWLSAAVANQQTCRNGFLELNLASKLWSLPFTSNNVSELLSNSLAMHKAGAASRPSGARRLLSGGFPTWISVFDRKFLQSPTMNADVVVATDGSGNYTTISEAVAAWRNLRTGTERFVIYVKAGVYRENVEVHMNNLMLVGDGIDKTVVTGSRNVPDGRWTTFRSATFAAVGDGFIARDMTFENTAGPEKRQAVALRSGSDLSIFYRCSFKGYQDTLYVHSQRQFYRECDVYGTVDFIFGDAVVVLQNCNIFVRRPMDNQTNTVTAQGRIDPNQNTGISIHNSTVTAALDFKPVQGSFKTFLGRPWRNYSRTVFMQSNLDDLIDPAGWLEWDDQFALCTLYYGEYENTGVGAGTGERISWPGYHIITCASEAQNFTVSNFLSGDLWIPENEVPFSSGLL</sequence>
<keyword evidence="7" id="KW-0961">Cell wall biogenesis/degradation</keyword>
<dbReference type="OrthoDB" id="2019149at2759"/>
<gene>
    <name evidence="9" type="ORF">Taro_031168</name>
</gene>
<dbReference type="GO" id="GO:0045490">
    <property type="term" value="P:pectin catabolic process"/>
    <property type="evidence" value="ECO:0007669"/>
    <property type="project" value="UniProtKB-UniRule"/>
</dbReference>
<dbReference type="CDD" id="cd15798">
    <property type="entry name" value="PMEI-like_3"/>
    <property type="match status" value="1"/>
</dbReference>
<dbReference type="UniPathway" id="UPA00545">
    <property type="reaction ID" value="UER00823"/>
</dbReference>
<dbReference type="AlphaFoldDB" id="A0A843W2D2"/>
<dbReference type="InterPro" id="IPR033131">
    <property type="entry name" value="Pectinesterase_Asp_AS"/>
</dbReference>
<comment type="caution">
    <text evidence="9">The sequence shown here is derived from an EMBL/GenBank/DDBJ whole genome shotgun (WGS) entry which is preliminary data.</text>
</comment>
<accession>A0A843W2D2</accession>